<feature type="disulfide bond" evidence="4">
    <location>
        <begin position="212"/>
        <end position="221"/>
    </location>
</feature>
<dbReference type="OrthoDB" id="411451at2759"/>
<feature type="domain" description="Sulfotransferase" evidence="6">
    <location>
        <begin position="90"/>
        <end position="215"/>
    </location>
</feature>
<evidence type="ECO:0000256" key="1">
    <source>
        <dbReference type="ARBA" id="ARBA00022679"/>
    </source>
</evidence>
<accession>A0A2T7NRY2</accession>
<keyword evidence="1" id="KW-0808">Transferase</keyword>
<evidence type="ECO:0000256" key="2">
    <source>
        <dbReference type="ARBA" id="ARBA00023180"/>
    </source>
</evidence>
<evidence type="ECO:0000313" key="8">
    <source>
        <dbReference type="Proteomes" id="UP000245119"/>
    </source>
</evidence>
<dbReference type="STRING" id="400727.A0A2T7NRY2"/>
<dbReference type="Proteomes" id="UP000245119">
    <property type="component" value="Linkage Group LG10"/>
</dbReference>
<dbReference type="InterPro" id="IPR037359">
    <property type="entry name" value="NST/OST"/>
</dbReference>
<evidence type="ECO:0000256" key="5">
    <source>
        <dbReference type="SAM" id="MobiDB-lite"/>
    </source>
</evidence>
<keyword evidence="4" id="KW-1015">Disulfide bond</keyword>
<dbReference type="SUPFAM" id="SSF52540">
    <property type="entry name" value="P-loop containing nucleoside triphosphate hydrolases"/>
    <property type="match status" value="1"/>
</dbReference>
<dbReference type="PANTHER" id="PTHR10605:SF65">
    <property type="entry name" value="GH20068P"/>
    <property type="match status" value="1"/>
</dbReference>
<feature type="binding site" evidence="3">
    <location>
        <position position="109"/>
    </location>
    <ligand>
        <name>3'-phosphoadenylyl sulfate</name>
        <dbReference type="ChEBI" id="CHEBI:58339"/>
    </ligand>
</feature>
<dbReference type="GO" id="GO:0008467">
    <property type="term" value="F:[heparan sulfate]-glucosamine 3-sulfotransferase activity"/>
    <property type="evidence" value="ECO:0007669"/>
    <property type="project" value="TreeGrafter"/>
</dbReference>
<dbReference type="InterPro" id="IPR027417">
    <property type="entry name" value="P-loop_NTPase"/>
</dbReference>
<feature type="binding site" evidence="3">
    <location>
        <position position="101"/>
    </location>
    <ligand>
        <name>3'-phosphoadenylyl sulfate</name>
        <dbReference type="ChEBI" id="CHEBI:58339"/>
    </ligand>
</feature>
<evidence type="ECO:0000256" key="3">
    <source>
        <dbReference type="PIRSR" id="PIRSR637359-2"/>
    </source>
</evidence>
<evidence type="ECO:0000313" key="7">
    <source>
        <dbReference type="EMBL" id="PVD23916.1"/>
    </source>
</evidence>
<dbReference type="InterPro" id="IPR000863">
    <property type="entry name" value="Sulfotransferase_dom"/>
</dbReference>
<gene>
    <name evidence="7" type="ORF">C0Q70_17192</name>
</gene>
<feature type="binding site" evidence="3">
    <location>
        <position position="211"/>
    </location>
    <ligand>
        <name>3'-phosphoadenylyl sulfate</name>
        <dbReference type="ChEBI" id="CHEBI:58339"/>
    </ligand>
</feature>
<evidence type="ECO:0000259" key="6">
    <source>
        <dbReference type="Pfam" id="PF00685"/>
    </source>
</evidence>
<dbReference type="AlphaFoldDB" id="A0A2T7NRY2"/>
<comment type="caution">
    <text evidence="7">The sequence shown here is derived from an EMBL/GenBank/DDBJ whole genome shotgun (WGS) entry which is preliminary data.</text>
</comment>
<organism evidence="7 8">
    <name type="scientific">Pomacea canaliculata</name>
    <name type="common">Golden apple snail</name>
    <dbReference type="NCBI Taxonomy" id="400727"/>
    <lineage>
        <taxon>Eukaryota</taxon>
        <taxon>Metazoa</taxon>
        <taxon>Spiralia</taxon>
        <taxon>Lophotrochozoa</taxon>
        <taxon>Mollusca</taxon>
        <taxon>Gastropoda</taxon>
        <taxon>Caenogastropoda</taxon>
        <taxon>Architaenioglossa</taxon>
        <taxon>Ampullarioidea</taxon>
        <taxon>Ampullariidae</taxon>
        <taxon>Pomacea</taxon>
    </lineage>
</organism>
<keyword evidence="2" id="KW-0325">Glycoprotein</keyword>
<sequence>MSDYWSPQGRHPSSAVLHRPAPTGAVSYPGGPFLRSQLRQGSSLVPAPHALHLQSTLDTLTSLWAQDQITVEKSPNYFVDPVVPERVYKLNTSMKLLLILRDPVRRTISDYLQIMDNRIKRRKVVIPFETLVLNQETLEINQSYSAVKRSVYVRHLARWMQFFPLQQIHIVDGENLVLQPWQEMAKVEDFLGLEHQITEDKFTYKPEHGFYCYTLGEREQCLAESKGRKHPVIDSFVLKKLKDFFRNFNEKLFMRIGRRFDWN</sequence>
<dbReference type="Pfam" id="PF00685">
    <property type="entry name" value="Sulfotransfer_1"/>
    <property type="match status" value="1"/>
</dbReference>
<dbReference type="EMBL" id="PZQS01000010">
    <property type="protein sequence ID" value="PVD23916.1"/>
    <property type="molecule type" value="Genomic_DNA"/>
</dbReference>
<proteinExistence type="predicted"/>
<name>A0A2T7NRY2_POMCA</name>
<feature type="binding site" evidence="3">
    <location>
        <begin position="226"/>
        <end position="230"/>
    </location>
    <ligand>
        <name>3'-phosphoadenylyl sulfate</name>
        <dbReference type="ChEBI" id="CHEBI:58339"/>
    </ligand>
</feature>
<evidence type="ECO:0000256" key="4">
    <source>
        <dbReference type="PIRSR" id="PIRSR637359-3"/>
    </source>
</evidence>
<reference evidence="7 8" key="1">
    <citation type="submission" date="2018-04" db="EMBL/GenBank/DDBJ databases">
        <title>The genome of golden apple snail Pomacea canaliculata provides insight into stress tolerance and invasive adaptation.</title>
        <authorList>
            <person name="Liu C."/>
            <person name="Liu B."/>
            <person name="Ren Y."/>
            <person name="Zhang Y."/>
            <person name="Wang H."/>
            <person name="Li S."/>
            <person name="Jiang F."/>
            <person name="Yin L."/>
            <person name="Zhang G."/>
            <person name="Qian W."/>
            <person name="Fan W."/>
        </authorList>
    </citation>
    <scope>NUCLEOTIDE SEQUENCE [LARGE SCALE GENOMIC DNA]</scope>
    <source>
        <strain evidence="7">SZHN2017</strain>
        <tissue evidence="7">Muscle</tissue>
    </source>
</reference>
<dbReference type="PANTHER" id="PTHR10605">
    <property type="entry name" value="HEPARAN SULFATE SULFOTRANSFERASE"/>
    <property type="match status" value="1"/>
</dbReference>
<protein>
    <recommendedName>
        <fullName evidence="6">Sulfotransferase domain-containing protein</fullName>
    </recommendedName>
</protein>
<dbReference type="Gene3D" id="3.40.50.300">
    <property type="entry name" value="P-loop containing nucleotide triphosphate hydrolases"/>
    <property type="match status" value="1"/>
</dbReference>
<keyword evidence="8" id="KW-1185">Reference proteome</keyword>
<feature type="region of interest" description="Disordered" evidence="5">
    <location>
        <begin position="1"/>
        <end position="21"/>
    </location>
</feature>